<organism evidence="2 3">
    <name type="scientific">Gomphosphaeria aponina SAG 52.96 = DSM 107014</name>
    <dbReference type="NCBI Taxonomy" id="1521640"/>
    <lineage>
        <taxon>Bacteria</taxon>
        <taxon>Bacillati</taxon>
        <taxon>Cyanobacteriota</taxon>
        <taxon>Cyanophyceae</taxon>
        <taxon>Oscillatoriophycideae</taxon>
        <taxon>Chroococcales</taxon>
        <taxon>Gomphosphaeriaceae</taxon>
        <taxon>Gomphosphaeria</taxon>
    </lineage>
</organism>
<dbReference type="AlphaFoldDB" id="A0A941JUZ0"/>
<reference evidence="2" key="1">
    <citation type="submission" date="2021-02" db="EMBL/GenBank/DDBJ databases">
        <title>Metagenome analyses of Stigonema ocellatum DSM 106950, Chlorogloea purpurea SAG 13.99 and Gomphosphaeria aponina DSM 107014.</title>
        <authorList>
            <person name="Marter P."/>
            <person name="Huang S."/>
        </authorList>
    </citation>
    <scope>NUCLEOTIDE SEQUENCE</scope>
    <source>
        <strain evidence="2">JP213</strain>
    </source>
</reference>
<protein>
    <submittedName>
        <fullName evidence="2">Uma2 family endonuclease</fullName>
    </submittedName>
</protein>
<accession>A0A941JUZ0</accession>
<dbReference type="EMBL" id="JADQBC010000045">
    <property type="protein sequence ID" value="MBR8827860.1"/>
    <property type="molecule type" value="Genomic_DNA"/>
</dbReference>
<evidence type="ECO:0000313" key="2">
    <source>
        <dbReference type="EMBL" id="MBR8827860.1"/>
    </source>
</evidence>
<gene>
    <name evidence="2" type="ORF">DSM107014_08150</name>
</gene>
<sequence length="83" mass="10134">RRYYFLWKEIIPPLIVIEFVSENGEEVRDKTPWTGKFWIYKTVLRTAFYVIYDVRLARLEFYACRTGEYQLIPPNERGHFPIN</sequence>
<comment type="caution">
    <text evidence="2">The sequence shown here is derived from an EMBL/GenBank/DDBJ whole genome shotgun (WGS) entry which is preliminary data.</text>
</comment>
<proteinExistence type="predicted"/>
<dbReference type="Proteomes" id="UP000767446">
    <property type="component" value="Unassembled WGS sequence"/>
</dbReference>
<dbReference type="PANTHER" id="PTHR33352:SF3">
    <property type="entry name" value="SLR1612 PROTEIN"/>
    <property type="match status" value="1"/>
</dbReference>
<feature type="non-terminal residue" evidence="2">
    <location>
        <position position="1"/>
    </location>
</feature>
<dbReference type="PANTHER" id="PTHR33352">
    <property type="entry name" value="SLR1095 PROTEIN"/>
    <property type="match status" value="1"/>
</dbReference>
<name>A0A941JUZ0_9CHRO</name>
<dbReference type="Pfam" id="PF05685">
    <property type="entry name" value="Uma2"/>
    <property type="match status" value="1"/>
</dbReference>
<evidence type="ECO:0000259" key="1">
    <source>
        <dbReference type="Pfam" id="PF05685"/>
    </source>
</evidence>
<evidence type="ECO:0000313" key="3">
    <source>
        <dbReference type="Proteomes" id="UP000767446"/>
    </source>
</evidence>
<keyword evidence="2" id="KW-0255">Endonuclease</keyword>
<keyword evidence="2" id="KW-0540">Nuclease</keyword>
<feature type="domain" description="Putative restriction endonuclease" evidence="1">
    <location>
        <begin position="7"/>
        <end position="80"/>
    </location>
</feature>
<keyword evidence="2" id="KW-0378">Hydrolase</keyword>
<dbReference type="GO" id="GO:0004519">
    <property type="term" value="F:endonuclease activity"/>
    <property type="evidence" value="ECO:0007669"/>
    <property type="project" value="UniProtKB-KW"/>
</dbReference>
<dbReference type="InterPro" id="IPR008538">
    <property type="entry name" value="Uma2"/>
</dbReference>